<dbReference type="OrthoDB" id="2099276at2759"/>
<dbReference type="SUPFAM" id="SSF48150">
    <property type="entry name" value="DNA-glycosylase"/>
    <property type="match status" value="1"/>
</dbReference>
<dbReference type="GO" id="GO:0000703">
    <property type="term" value="F:oxidized pyrimidine nucleobase lesion DNA N-glycosylase activity"/>
    <property type="evidence" value="ECO:0007669"/>
    <property type="project" value="UniProtKB-UniRule"/>
</dbReference>
<dbReference type="InterPro" id="IPR030841">
    <property type="entry name" value="NTH1"/>
</dbReference>
<evidence type="ECO:0000256" key="1">
    <source>
        <dbReference type="ARBA" id="ARBA00008343"/>
    </source>
</evidence>
<dbReference type="GO" id="GO:0005634">
    <property type="term" value="C:nucleus"/>
    <property type="evidence" value="ECO:0007669"/>
    <property type="project" value="UniProtKB-SubCell"/>
</dbReference>
<evidence type="ECO:0000256" key="7">
    <source>
        <dbReference type="ARBA" id="ARBA00044632"/>
    </source>
</evidence>
<evidence type="ECO:0000313" key="12">
    <source>
        <dbReference type="Proteomes" id="UP000053599"/>
    </source>
</evidence>
<evidence type="ECO:0000256" key="9">
    <source>
        <dbReference type="SAM" id="MobiDB-lite"/>
    </source>
</evidence>
<dbReference type="AlphaFoldDB" id="A0A0D1YRP2"/>
<keyword evidence="6 8" id="KW-0326">Glycosidase</keyword>
<comment type="function">
    <text evidence="8">Bifunctional DNA N-glycosylase with associated apurinic/apyrimidinic (AP) lyase function that catalyzes the first step in base excision repair (BER), the primary repair pathway for the repair of oxidative DNA damage. The DNA N-glycosylase activity releases the damaged DNA base from DNA by cleaving the N-glycosidic bond, leaving an AP site. The AP lyase activity cleaves the phosphodiester bond 3' to the AP site by a beta-elimination. Primarily recognizes and repairs oxidative base damage of pyrimidines.</text>
</comment>
<name>A0A0D1YRP2_9EURO</name>
<dbReference type="Proteomes" id="UP000053599">
    <property type="component" value="Unassembled WGS sequence"/>
</dbReference>
<keyword evidence="4 8" id="KW-0234">DNA repair</keyword>
<accession>A0A0D1YRP2</accession>
<keyword evidence="5 8" id="KW-0456">Lyase</keyword>
<dbReference type="PROSITE" id="PS01155">
    <property type="entry name" value="ENDONUCLEASE_III_2"/>
    <property type="match status" value="1"/>
</dbReference>
<dbReference type="Gene3D" id="1.10.1670.10">
    <property type="entry name" value="Helix-hairpin-Helix base-excision DNA repair enzymes (C-terminal)"/>
    <property type="match status" value="1"/>
</dbReference>
<dbReference type="InterPro" id="IPR011257">
    <property type="entry name" value="DNA_glycosylase"/>
</dbReference>
<dbReference type="SMART" id="SM00478">
    <property type="entry name" value="ENDO3c"/>
    <property type="match status" value="1"/>
</dbReference>
<evidence type="ECO:0000256" key="3">
    <source>
        <dbReference type="ARBA" id="ARBA00022801"/>
    </source>
</evidence>
<evidence type="ECO:0000256" key="8">
    <source>
        <dbReference type="HAMAP-Rule" id="MF_03183"/>
    </source>
</evidence>
<dbReference type="STRING" id="1016849.A0A0D1YRP2"/>
<dbReference type="PANTHER" id="PTHR43286">
    <property type="entry name" value="ENDONUCLEASE III-LIKE PROTEIN 1"/>
    <property type="match status" value="1"/>
</dbReference>
<keyword evidence="2 8" id="KW-0227">DNA damage</keyword>
<dbReference type="InterPro" id="IPR000445">
    <property type="entry name" value="HhH_motif"/>
</dbReference>
<dbReference type="HOGENOM" id="CLU_012862_4_1_1"/>
<keyword evidence="3 8" id="KW-0378">Hydrolase</keyword>
<dbReference type="PANTHER" id="PTHR43286:SF1">
    <property type="entry name" value="ENDONUCLEASE III-LIKE PROTEIN 1"/>
    <property type="match status" value="1"/>
</dbReference>
<evidence type="ECO:0000256" key="4">
    <source>
        <dbReference type="ARBA" id="ARBA00023204"/>
    </source>
</evidence>
<feature type="domain" description="HhH-GPD" evidence="10">
    <location>
        <begin position="204"/>
        <end position="367"/>
    </location>
</feature>
<dbReference type="InterPro" id="IPR003265">
    <property type="entry name" value="HhH-GPD_domain"/>
</dbReference>
<dbReference type="InterPro" id="IPR004036">
    <property type="entry name" value="Endonuclease-III-like_CS2"/>
</dbReference>
<comment type="caution">
    <text evidence="8">Lacks conserved residue(s) required for the propagation of feature annotation.</text>
</comment>
<evidence type="ECO:0000256" key="2">
    <source>
        <dbReference type="ARBA" id="ARBA00022763"/>
    </source>
</evidence>
<dbReference type="GO" id="GO:0140078">
    <property type="term" value="F:class I DNA-(apurinic or apyrimidinic site) endonuclease activity"/>
    <property type="evidence" value="ECO:0007669"/>
    <property type="project" value="UniProtKB-EC"/>
</dbReference>
<dbReference type="CDD" id="cd00056">
    <property type="entry name" value="ENDO3c"/>
    <property type="match status" value="1"/>
</dbReference>
<dbReference type="Pfam" id="PF00633">
    <property type="entry name" value="HHH"/>
    <property type="match status" value="1"/>
</dbReference>
<reference evidence="11 12" key="1">
    <citation type="submission" date="2015-01" db="EMBL/GenBank/DDBJ databases">
        <title>The Genome Sequence of Exophiala sideris CBS121828.</title>
        <authorList>
            <consortium name="The Broad Institute Genomics Platform"/>
            <person name="Cuomo C."/>
            <person name="de Hoog S."/>
            <person name="Gorbushina A."/>
            <person name="Stielow B."/>
            <person name="Teixiera M."/>
            <person name="Abouelleil A."/>
            <person name="Chapman S.B."/>
            <person name="Priest M."/>
            <person name="Young S.K."/>
            <person name="Wortman J."/>
            <person name="Nusbaum C."/>
            <person name="Birren B."/>
        </authorList>
    </citation>
    <scope>NUCLEOTIDE SEQUENCE [LARGE SCALE GENOMIC DNA]</scope>
    <source>
        <strain evidence="11 12">CBS 121828</strain>
    </source>
</reference>
<gene>
    <name evidence="8" type="primary">NTH1</name>
    <name evidence="11" type="ORF">PV11_06028</name>
</gene>
<evidence type="ECO:0000313" key="11">
    <source>
        <dbReference type="EMBL" id="KIV84054.1"/>
    </source>
</evidence>
<feature type="compositionally biased region" description="Acidic residues" evidence="9">
    <location>
        <begin position="113"/>
        <end position="122"/>
    </location>
</feature>
<protein>
    <recommendedName>
        <fullName evidence="8">Endonuclease III homolog</fullName>
        <ecNumber evidence="8">3.2.2.-</ecNumber>
        <ecNumber evidence="8">4.2.99.18</ecNumber>
    </recommendedName>
    <alternativeName>
        <fullName evidence="8">Bifunctional DNA N-glycosylase/DNA-(apurinic or apyrimidinic site) lyase</fullName>
        <shortName evidence="8">DNA glycosylase/AP lyase</shortName>
    </alternativeName>
</protein>
<sequence length="436" mass="48699">MRTSKISQETTRIFNAISPNARTGRTTRSAKRIASFALGYNGEVEVKEDDSISSGVDSPRTDTPDIEDGLSTPARSSRKRKYGTSTPVAATESVIKTEHESTWTPARRTKEEEAGEGEEQDYTESVGSGRARAKPKIPARRQTSPSGSVRVLPPSNWEEIYDTIKAMRRRNPTAPVDTMGCEDLFWRTAPPREKRYHTLTALMLSSQTKDTVTAAAMQRLHTELVPQVPDKDGKVQQSTLTVENMIACDPKHLDSLIGKVGFHNNKTKYIKQVATILRDEYNSDIPNTIEGLVRLPGVGPKMAYLCMSAAWGVDEGIGVDVHVHRITNLWGWHKTKTPEETRAWLEGWLPKDRWHEINKMLVGLGQTVCLPIGRRCGECDLAGTGLCKAEIRGWKATTRKVKKEKVEVKIEEGVEVVKREEEERKIVQVKEEVVGA</sequence>
<dbReference type="GO" id="GO:0005739">
    <property type="term" value="C:mitochondrion"/>
    <property type="evidence" value="ECO:0007669"/>
    <property type="project" value="UniProtKB-SubCell"/>
</dbReference>
<keyword evidence="8" id="KW-0496">Mitochondrion</keyword>
<evidence type="ECO:0000256" key="5">
    <source>
        <dbReference type="ARBA" id="ARBA00023239"/>
    </source>
</evidence>
<comment type="catalytic activity">
    <reaction evidence="7 8">
        <text>2'-deoxyribonucleotide-(2'-deoxyribose 5'-phosphate)-2'-deoxyribonucleotide-DNA = a 3'-end 2'-deoxyribonucleotide-(2,3-dehydro-2,3-deoxyribose 5'-phosphate)-DNA + a 5'-end 5'-phospho-2'-deoxyribonucleoside-DNA + H(+)</text>
        <dbReference type="Rhea" id="RHEA:66592"/>
        <dbReference type="Rhea" id="RHEA-COMP:13180"/>
        <dbReference type="Rhea" id="RHEA-COMP:16897"/>
        <dbReference type="Rhea" id="RHEA-COMP:17067"/>
        <dbReference type="ChEBI" id="CHEBI:15378"/>
        <dbReference type="ChEBI" id="CHEBI:136412"/>
        <dbReference type="ChEBI" id="CHEBI:157695"/>
        <dbReference type="ChEBI" id="CHEBI:167181"/>
        <dbReference type="EC" id="4.2.99.18"/>
    </reaction>
</comment>
<dbReference type="GO" id="GO:0006285">
    <property type="term" value="P:base-excision repair, AP site formation"/>
    <property type="evidence" value="ECO:0007669"/>
    <property type="project" value="UniProtKB-UniRule"/>
</dbReference>
<dbReference type="Gene3D" id="1.10.340.30">
    <property type="entry name" value="Hypothetical protein, domain 2"/>
    <property type="match status" value="1"/>
</dbReference>
<comment type="subcellular location">
    <subcellularLocation>
        <location evidence="8">Nucleus</location>
    </subcellularLocation>
    <subcellularLocation>
        <location evidence="8">Mitochondrion</location>
    </subcellularLocation>
</comment>
<dbReference type="GO" id="GO:0006289">
    <property type="term" value="P:nucleotide-excision repair"/>
    <property type="evidence" value="ECO:0007669"/>
    <property type="project" value="TreeGrafter"/>
</dbReference>
<comment type="similarity">
    <text evidence="1 8">Belongs to the Nth/MutY family.</text>
</comment>
<dbReference type="EC" id="4.2.99.18" evidence="8"/>
<dbReference type="EC" id="3.2.2.-" evidence="8"/>
<dbReference type="FunFam" id="1.10.340.30:FF:000014">
    <property type="entry name" value="Endonuclease III homolog"/>
    <property type="match status" value="1"/>
</dbReference>
<evidence type="ECO:0000256" key="6">
    <source>
        <dbReference type="ARBA" id="ARBA00023295"/>
    </source>
</evidence>
<keyword evidence="8" id="KW-0539">Nucleus</keyword>
<organism evidence="11 12">
    <name type="scientific">Exophiala sideris</name>
    <dbReference type="NCBI Taxonomy" id="1016849"/>
    <lineage>
        <taxon>Eukaryota</taxon>
        <taxon>Fungi</taxon>
        <taxon>Dikarya</taxon>
        <taxon>Ascomycota</taxon>
        <taxon>Pezizomycotina</taxon>
        <taxon>Eurotiomycetes</taxon>
        <taxon>Chaetothyriomycetidae</taxon>
        <taxon>Chaetothyriales</taxon>
        <taxon>Herpotrichiellaceae</taxon>
        <taxon>Exophiala</taxon>
    </lineage>
</organism>
<feature type="region of interest" description="Disordered" evidence="9">
    <location>
        <begin position="41"/>
        <end position="151"/>
    </location>
</feature>
<evidence type="ECO:0000259" key="10">
    <source>
        <dbReference type="SMART" id="SM00478"/>
    </source>
</evidence>
<dbReference type="Pfam" id="PF00730">
    <property type="entry name" value="HhH-GPD"/>
    <property type="match status" value="1"/>
</dbReference>
<dbReference type="InterPro" id="IPR023170">
    <property type="entry name" value="HhH_base_excis_C"/>
</dbReference>
<dbReference type="HAMAP" id="MF_03183">
    <property type="entry name" value="Endonuclease_III_Nth"/>
    <property type="match status" value="1"/>
</dbReference>
<dbReference type="GO" id="GO:0003677">
    <property type="term" value="F:DNA binding"/>
    <property type="evidence" value="ECO:0007669"/>
    <property type="project" value="UniProtKB-UniRule"/>
</dbReference>
<proteinExistence type="inferred from homology"/>
<dbReference type="EMBL" id="KN846952">
    <property type="protein sequence ID" value="KIV84054.1"/>
    <property type="molecule type" value="Genomic_DNA"/>
</dbReference>